<keyword evidence="1" id="KW-0472">Membrane</keyword>
<feature type="transmembrane region" description="Helical" evidence="1">
    <location>
        <begin position="63"/>
        <end position="83"/>
    </location>
</feature>
<evidence type="ECO:0000256" key="1">
    <source>
        <dbReference type="SAM" id="Phobius"/>
    </source>
</evidence>
<dbReference type="PANTHER" id="PTHR39164">
    <property type="entry name" value="PROTEIN CCDC"/>
    <property type="match status" value="1"/>
</dbReference>
<dbReference type="RefSeq" id="WP_107726581.1">
    <property type="nucleotide sequence ID" value="NZ_PZZP01000001.1"/>
</dbReference>
<dbReference type="Proteomes" id="UP000241639">
    <property type="component" value="Unassembled WGS sequence"/>
</dbReference>
<dbReference type="AlphaFoldDB" id="A0A2T4ZCC5"/>
<name>A0A2T4ZCC5_9BACL</name>
<dbReference type="PANTHER" id="PTHR39164:SF1">
    <property type="entry name" value="PROTEIN CCDC"/>
    <property type="match status" value="1"/>
</dbReference>
<evidence type="ECO:0000313" key="2">
    <source>
        <dbReference type="EMBL" id="PTM59522.1"/>
    </source>
</evidence>
<protein>
    <submittedName>
        <fullName evidence="2">Membrane protein CcdC involved in cytochrome C biogenesis</fullName>
    </submittedName>
</protein>
<feature type="transmembrane region" description="Helical" evidence="1">
    <location>
        <begin position="38"/>
        <end position="57"/>
    </location>
</feature>
<gene>
    <name evidence="2" type="ORF">C8J48_2146</name>
</gene>
<dbReference type="InterPro" id="IPR031306">
    <property type="entry name" value="CcdC"/>
</dbReference>
<dbReference type="InterPro" id="IPR058247">
    <property type="entry name" value="DUF1453"/>
</dbReference>
<accession>A0A2T4ZCC5</accession>
<reference evidence="2 3" key="1">
    <citation type="submission" date="2018-04" db="EMBL/GenBank/DDBJ databases">
        <title>Genomic Encyclopedia of Archaeal and Bacterial Type Strains, Phase II (KMG-II): from individual species to whole genera.</title>
        <authorList>
            <person name="Goeker M."/>
        </authorList>
    </citation>
    <scope>NUCLEOTIDE SEQUENCE [LARGE SCALE GENOMIC DNA]</scope>
    <source>
        <strain evidence="2 3">DSM 45169</strain>
    </source>
</reference>
<proteinExistence type="predicted"/>
<organism evidence="2 3">
    <name type="scientific">Desmospora activa DSM 45169</name>
    <dbReference type="NCBI Taxonomy" id="1121389"/>
    <lineage>
        <taxon>Bacteria</taxon>
        <taxon>Bacillati</taxon>
        <taxon>Bacillota</taxon>
        <taxon>Bacilli</taxon>
        <taxon>Bacillales</taxon>
        <taxon>Thermoactinomycetaceae</taxon>
        <taxon>Desmospora</taxon>
    </lineage>
</organism>
<dbReference type="EMBL" id="PZZP01000001">
    <property type="protein sequence ID" value="PTM59522.1"/>
    <property type="molecule type" value="Genomic_DNA"/>
</dbReference>
<feature type="transmembrane region" description="Helical" evidence="1">
    <location>
        <begin position="128"/>
        <end position="147"/>
    </location>
</feature>
<dbReference type="OrthoDB" id="120091at2"/>
<keyword evidence="3" id="KW-1185">Reference proteome</keyword>
<dbReference type="PIRSF" id="PIRSF021441">
    <property type="entry name" value="DUF1453"/>
    <property type="match status" value="1"/>
</dbReference>
<evidence type="ECO:0000313" key="3">
    <source>
        <dbReference type="Proteomes" id="UP000241639"/>
    </source>
</evidence>
<keyword evidence="1" id="KW-0812">Transmembrane</keyword>
<dbReference type="Pfam" id="PF07301">
    <property type="entry name" value="DUF1453"/>
    <property type="match status" value="1"/>
</dbReference>
<comment type="caution">
    <text evidence="2">The sequence shown here is derived from an EMBL/GenBank/DDBJ whole genome shotgun (WGS) entry which is preliminary data.</text>
</comment>
<feature type="transmembrane region" description="Helical" evidence="1">
    <location>
        <begin position="6"/>
        <end position="26"/>
    </location>
</feature>
<keyword evidence="1" id="KW-1133">Transmembrane helix</keyword>
<sequence>MGIPFSLNPHLITLGTLFMAGLFLLVRVRSAQRPTNAIKILMPPLGMSTGFLMFLYPPAHIPLLWGLIAFLAGALFFSLPLIYSSRFEVVGQQIYLKRSKAFIWILFILLAIRMLAHEYVNQLISLEQTAGIFFVLAFGMLLPWRLAMYRNFIRLKREMVQKTAEVE</sequence>
<feature type="transmembrane region" description="Helical" evidence="1">
    <location>
        <begin position="95"/>
        <end position="116"/>
    </location>
</feature>